<feature type="domain" description="Methyltransferase FkbM" evidence="1">
    <location>
        <begin position="90"/>
        <end position="199"/>
    </location>
</feature>
<dbReference type="EMBL" id="MN079171">
    <property type="protein sequence ID" value="QEA06787.1"/>
    <property type="molecule type" value="Genomic_DNA"/>
</dbReference>
<dbReference type="AlphaFoldDB" id="A0A5B8RJ06"/>
<proteinExistence type="predicted"/>
<name>A0A5B8RJ06_9ZZZZ</name>
<dbReference type="PANTHER" id="PTHR36973:SF4">
    <property type="entry name" value="NODULATION PROTEIN"/>
    <property type="match status" value="1"/>
</dbReference>
<protein>
    <recommendedName>
        <fullName evidence="1">Methyltransferase FkbM domain-containing protein</fullName>
    </recommendedName>
</protein>
<dbReference type="SUPFAM" id="SSF53335">
    <property type="entry name" value="S-adenosyl-L-methionine-dependent methyltransferases"/>
    <property type="match status" value="1"/>
</dbReference>
<evidence type="ECO:0000313" key="2">
    <source>
        <dbReference type="EMBL" id="QEA06787.1"/>
    </source>
</evidence>
<dbReference type="Pfam" id="PF05050">
    <property type="entry name" value="Methyltransf_21"/>
    <property type="match status" value="1"/>
</dbReference>
<reference evidence="2" key="1">
    <citation type="submission" date="2019-06" db="EMBL/GenBank/DDBJ databases">
        <authorList>
            <person name="Murdoch R.W."/>
            <person name="Fathepure B."/>
        </authorList>
    </citation>
    <scope>NUCLEOTIDE SEQUENCE</scope>
</reference>
<dbReference type="Gene3D" id="3.40.50.150">
    <property type="entry name" value="Vaccinia Virus protein VP39"/>
    <property type="match status" value="1"/>
</dbReference>
<evidence type="ECO:0000259" key="1">
    <source>
        <dbReference type="Pfam" id="PF05050"/>
    </source>
</evidence>
<gene>
    <name evidence="2" type="ORF">KBTEX_03128</name>
</gene>
<organism evidence="2">
    <name type="scientific">uncultured organism</name>
    <dbReference type="NCBI Taxonomy" id="155900"/>
    <lineage>
        <taxon>unclassified sequences</taxon>
        <taxon>environmental samples</taxon>
    </lineage>
</organism>
<dbReference type="GO" id="GO:0008171">
    <property type="term" value="F:O-methyltransferase activity"/>
    <property type="evidence" value="ECO:0007669"/>
    <property type="project" value="TreeGrafter"/>
</dbReference>
<dbReference type="PANTHER" id="PTHR36973">
    <property type="entry name" value="SLL1456 PROTEIN-RELATED"/>
    <property type="match status" value="1"/>
</dbReference>
<accession>A0A5B8RJ06</accession>
<sequence>MELIKPVVVGDHLRELAGRMGDKSAFSAIDVGCRGSVCPDLTGIGVCVDVMGFDADARATDFPPGESRGWRSLRVRSTPLGRRDEAGVLYVTHAPGCSSLLPADRPLAESFSRGHRYETERTVDLVTQALDDVVRDEAVDHPRYMKIDVQGWEQAVFDGASSLLAEELVAVRTEVSFRPIYRGQPLFSGIDESLQSRGLRPVGFPELHAWRRDSERRPGQLAGGERPFSRGELIHGDVLYLMDPDVLPGRAGDVVHMGASAGVIALAYGLVDYAAAVWSIPAVAAGLRERLGIDPEAVLSRVSREQAGAFRRRELSAAWRALRLAIRGR</sequence>
<dbReference type="InterPro" id="IPR006342">
    <property type="entry name" value="FkbM_mtfrase"/>
</dbReference>
<dbReference type="InterPro" id="IPR029063">
    <property type="entry name" value="SAM-dependent_MTases_sf"/>
</dbReference>
<dbReference type="InterPro" id="IPR053188">
    <property type="entry name" value="FkbM_Methyltransferase"/>
</dbReference>